<proteinExistence type="predicted"/>
<sequence>MCLHGCCSNEKCVAILDQRKKILSPLSQTNSTINSGDCISLLSSDYNESYKDNLLKIHPYTRKKSIELHQIIYCPIEEQMWSYESEQDLSLLNTSDYLFYSLNDEKCLLCNQIIDSLLINQLDNELFNEQLLIRVNNHYNQMKYECDKCIHNKKENNNIINSVTTCTDKNLSLSTINMINDIDIPTTLTTEFPSNILQININDKDDNNVLLSQTCEVSDDNTLLKNKKVIKKQKCLTEKLNCRLPTTHQSITLNVNGQPCNTCCTSTSYGLKWTEIEKENVSSDYYISDLGDISYDECVKKLDINQSKKSSTIKKDKCKCYCQVVHLMDKNSTKDNIPSYHRHFLPTSVVQQKTVFIVSPNQSPSVLSLSSTAAASSSTTTLCTSTLPDYSVNCLENSYTYSLNSNEISLDNFTDKLHTFCHQVVKQHPLNII</sequence>
<dbReference type="WBParaSite" id="TREG1_52520.1">
    <property type="protein sequence ID" value="TREG1_52520.1"/>
    <property type="gene ID" value="TREG1_52520"/>
</dbReference>
<organism evidence="1 2">
    <name type="scientific">Trichobilharzia regenti</name>
    <name type="common">Nasal bird schistosome</name>
    <dbReference type="NCBI Taxonomy" id="157069"/>
    <lineage>
        <taxon>Eukaryota</taxon>
        <taxon>Metazoa</taxon>
        <taxon>Spiralia</taxon>
        <taxon>Lophotrochozoa</taxon>
        <taxon>Platyhelminthes</taxon>
        <taxon>Trematoda</taxon>
        <taxon>Digenea</taxon>
        <taxon>Strigeidida</taxon>
        <taxon>Schistosomatoidea</taxon>
        <taxon>Schistosomatidae</taxon>
        <taxon>Trichobilharzia</taxon>
    </lineage>
</organism>
<name>A0AA85JUW8_TRIRE</name>
<reference evidence="2" key="2">
    <citation type="submission" date="2023-11" db="UniProtKB">
        <authorList>
            <consortium name="WormBaseParasite"/>
        </authorList>
    </citation>
    <scope>IDENTIFICATION</scope>
</reference>
<accession>A0AA85JUW8</accession>
<evidence type="ECO:0000313" key="2">
    <source>
        <dbReference type="WBParaSite" id="TREG1_52520.1"/>
    </source>
</evidence>
<reference evidence="1" key="1">
    <citation type="submission" date="2022-06" db="EMBL/GenBank/DDBJ databases">
        <authorList>
            <person name="Berger JAMES D."/>
            <person name="Berger JAMES D."/>
        </authorList>
    </citation>
    <scope>NUCLEOTIDE SEQUENCE [LARGE SCALE GENOMIC DNA]</scope>
</reference>
<evidence type="ECO:0000313" key="1">
    <source>
        <dbReference type="Proteomes" id="UP000050795"/>
    </source>
</evidence>
<protein>
    <submittedName>
        <fullName evidence="2">Uncharacterized protein</fullName>
    </submittedName>
</protein>
<keyword evidence="1" id="KW-1185">Reference proteome</keyword>
<dbReference type="Proteomes" id="UP000050795">
    <property type="component" value="Unassembled WGS sequence"/>
</dbReference>
<dbReference type="AlphaFoldDB" id="A0AA85JUW8"/>